<name>A0AA45WYN7_9CLOT</name>
<evidence type="ECO:0000313" key="3">
    <source>
        <dbReference type="Proteomes" id="UP001158066"/>
    </source>
</evidence>
<accession>A0AA45WYN7</accession>
<evidence type="ECO:0000259" key="1">
    <source>
        <dbReference type="Pfam" id="PF01656"/>
    </source>
</evidence>
<keyword evidence="3" id="KW-1185">Reference proteome</keyword>
<dbReference type="Gene3D" id="3.40.50.300">
    <property type="entry name" value="P-loop containing nucleotide triphosphate hydrolases"/>
    <property type="match status" value="1"/>
</dbReference>
<dbReference type="InterPro" id="IPR002586">
    <property type="entry name" value="CobQ/CobB/MinD/ParA_Nub-bd_dom"/>
</dbReference>
<dbReference type="SUPFAM" id="SSF52540">
    <property type="entry name" value="P-loop containing nucleoside triphosphate hydrolases"/>
    <property type="match status" value="1"/>
</dbReference>
<dbReference type="Pfam" id="PF01656">
    <property type="entry name" value="CbiA"/>
    <property type="match status" value="1"/>
</dbReference>
<dbReference type="Proteomes" id="UP001158066">
    <property type="component" value="Unassembled WGS sequence"/>
</dbReference>
<dbReference type="RefSeq" id="WP_283410580.1">
    <property type="nucleotide sequence ID" value="NZ_FXUF01000018.1"/>
</dbReference>
<feature type="domain" description="CobQ/CobB/MinD/ParA nucleotide binding" evidence="1">
    <location>
        <begin position="11"/>
        <end position="161"/>
    </location>
</feature>
<comment type="caution">
    <text evidence="2">The sequence shown here is derived from an EMBL/GenBank/DDBJ whole genome shotgun (WGS) entry which is preliminary data.</text>
</comment>
<proteinExistence type="predicted"/>
<organism evidence="2 3">
    <name type="scientific">Anoxynatronum buryatiense</name>
    <dbReference type="NCBI Taxonomy" id="489973"/>
    <lineage>
        <taxon>Bacteria</taxon>
        <taxon>Bacillati</taxon>
        <taxon>Bacillota</taxon>
        <taxon>Clostridia</taxon>
        <taxon>Eubacteriales</taxon>
        <taxon>Clostridiaceae</taxon>
        <taxon>Anoxynatronum</taxon>
    </lineage>
</organism>
<dbReference type="InterPro" id="IPR027417">
    <property type="entry name" value="P-loop_NTPase"/>
</dbReference>
<reference evidence="2" key="1">
    <citation type="submission" date="2017-05" db="EMBL/GenBank/DDBJ databases">
        <authorList>
            <person name="Varghese N."/>
            <person name="Submissions S."/>
        </authorList>
    </citation>
    <scope>NUCLEOTIDE SEQUENCE</scope>
    <source>
        <strain evidence="2">Su22</strain>
    </source>
</reference>
<gene>
    <name evidence="2" type="ORF">SAMN06296020_11814</name>
</gene>
<dbReference type="AlphaFoldDB" id="A0AA45WYN7"/>
<protein>
    <recommendedName>
        <fullName evidence="1">CobQ/CobB/MinD/ParA nucleotide binding domain-containing protein</fullName>
    </recommendedName>
</protein>
<evidence type="ECO:0000313" key="2">
    <source>
        <dbReference type="EMBL" id="SMP69177.1"/>
    </source>
</evidence>
<sequence length="226" mass="24838">MLNDNRIRVITGSYGTGKTEFSVNYALKMAAAGNKTALVDLDVINLYFRSREKQQELEAAGVRVISSSIKGRGADLPAVSAEAAAPLQDTSWQVVLDVGGDAMGARVLSRYRTYLQPGEYDMFFVVNANRPETATLDGALEQLEAIQRVSQIPVTALVNNTHLVKETTLEDVIRGQALCRQLSEATGLPLRYTSLLETLVPQLKTTEILDGIIFPLSLMMRETWMS</sequence>
<dbReference type="EMBL" id="FXUF01000018">
    <property type="protein sequence ID" value="SMP69177.1"/>
    <property type="molecule type" value="Genomic_DNA"/>
</dbReference>